<feature type="region of interest" description="Disordered" evidence="8">
    <location>
        <begin position="24"/>
        <end position="43"/>
    </location>
</feature>
<dbReference type="GO" id="GO:0005506">
    <property type="term" value="F:iron ion binding"/>
    <property type="evidence" value="ECO:0007669"/>
    <property type="project" value="InterPro"/>
</dbReference>
<keyword evidence="1" id="KW-0813">Transport</keyword>
<proteinExistence type="predicted"/>
<sequence>MKKYMIALIGTAFLLGACGGNDGNGNEEAPANDVNNEAANNTEEAGGEYDLAAGEELYIGNCAGCHGGDLAGGSAPGIQGLSYDEVKSAIENGPGTMPSNIVSGEEAENVAAWVSEQ</sequence>
<dbReference type="HOGENOM" id="CLU_134966_2_0_9"/>
<organism evidence="10 11">
    <name type="scientific">Bacillus selenitireducens (strain ATCC 700615 / DSM 15326 / MLS10)</name>
    <dbReference type="NCBI Taxonomy" id="439292"/>
    <lineage>
        <taxon>Bacteria</taxon>
        <taxon>Bacillati</taxon>
        <taxon>Bacillota</taxon>
        <taxon>Bacilli</taxon>
        <taxon>Bacillales</taxon>
        <taxon>Bacillaceae</taxon>
        <taxon>Salisediminibacterium</taxon>
    </lineage>
</organism>
<dbReference type="Proteomes" id="UP000000271">
    <property type="component" value="Chromosome"/>
</dbReference>
<evidence type="ECO:0000256" key="2">
    <source>
        <dbReference type="ARBA" id="ARBA00022617"/>
    </source>
</evidence>
<dbReference type="PROSITE" id="PS51257">
    <property type="entry name" value="PROKAR_LIPOPROTEIN"/>
    <property type="match status" value="1"/>
</dbReference>
<dbReference type="eggNOG" id="COG2010">
    <property type="taxonomic scope" value="Bacteria"/>
</dbReference>
<feature type="binding site" description="axial binding residue" evidence="7">
    <location>
        <position position="66"/>
    </location>
    <ligand>
        <name>heme c</name>
        <dbReference type="ChEBI" id="CHEBI:61717"/>
    </ligand>
    <ligandPart>
        <name>Fe</name>
        <dbReference type="ChEBI" id="CHEBI:18248"/>
    </ligandPart>
</feature>
<keyword evidence="2 6" id="KW-0349">Heme</keyword>
<dbReference type="EMBL" id="CP001791">
    <property type="protein sequence ID" value="ADH98597.1"/>
    <property type="molecule type" value="Genomic_DNA"/>
</dbReference>
<evidence type="ECO:0000256" key="6">
    <source>
        <dbReference type="PIRSR" id="PIRSR000025-1"/>
    </source>
</evidence>
<keyword evidence="5 7" id="KW-0408">Iron</keyword>
<dbReference type="GO" id="GO:0009055">
    <property type="term" value="F:electron transfer activity"/>
    <property type="evidence" value="ECO:0007669"/>
    <property type="project" value="InterPro"/>
</dbReference>
<reference evidence="10" key="1">
    <citation type="submission" date="2009-10" db="EMBL/GenBank/DDBJ databases">
        <title>Complete sequence of Bacillus selenitireducens MLS10.</title>
        <authorList>
            <consortium name="US DOE Joint Genome Institute"/>
            <person name="Lucas S."/>
            <person name="Copeland A."/>
            <person name="Lapidus A."/>
            <person name="Glavina del Rio T."/>
            <person name="Dalin E."/>
            <person name="Tice H."/>
            <person name="Bruce D."/>
            <person name="Goodwin L."/>
            <person name="Pitluck S."/>
            <person name="Sims D."/>
            <person name="Brettin T."/>
            <person name="Detter J.C."/>
            <person name="Han C."/>
            <person name="Larimer F."/>
            <person name="Land M."/>
            <person name="Hauser L."/>
            <person name="Kyrpides N."/>
            <person name="Ovchinnikova G."/>
            <person name="Stolz J."/>
        </authorList>
    </citation>
    <scope>NUCLEOTIDE SEQUENCE [LARGE SCALE GENOMIC DNA]</scope>
    <source>
        <strain evidence="10">MLS10</strain>
    </source>
</reference>
<dbReference type="InterPro" id="IPR012218">
    <property type="entry name" value="Cyt_c_BACSU-c550-type"/>
</dbReference>
<evidence type="ECO:0000313" key="10">
    <source>
        <dbReference type="EMBL" id="ADH98597.1"/>
    </source>
</evidence>
<feature type="binding site" description="axial binding residue" evidence="7">
    <location>
        <position position="97"/>
    </location>
    <ligand>
        <name>heme c</name>
        <dbReference type="ChEBI" id="CHEBI:61717"/>
    </ligand>
    <ligandPart>
        <name>Fe</name>
        <dbReference type="ChEBI" id="CHEBI:18248"/>
    </ligandPart>
</feature>
<dbReference type="PANTHER" id="PTHR37823">
    <property type="entry name" value="CYTOCHROME C-553-LIKE"/>
    <property type="match status" value="1"/>
</dbReference>
<keyword evidence="4" id="KW-0249">Electron transport</keyword>
<dbReference type="SUPFAM" id="SSF46626">
    <property type="entry name" value="Cytochrome c"/>
    <property type="match status" value="1"/>
</dbReference>
<feature type="domain" description="Cytochrome c" evidence="9">
    <location>
        <begin position="49"/>
        <end position="117"/>
    </location>
</feature>
<keyword evidence="3 7" id="KW-0479">Metal-binding</keyword>
<feature type="binding site" description="covalent" evidence="6">
    <location>
        <position position="65"/>
    </location>
    <ligand>
        <name>heme c</name>
        <dbReference type="ChEBI" id="CHEBI:61717"/>
    </ligand>
</feature>
<dbReference type="KEGG" id="bse:Bsel_1079"/>
<feature type="binding site" description="covalent" evidence="6">
    <location>
        <position position="62"/>
    </location>
    <ligand>
        <name>heme c</name>
        <dbReference type="ChEBI" id="CHEBI:61717"/>
    </ligand>
</feature>
<gene>
    <name evidence="10" type="ordered locus">Bsel_1079</name>
</gene>
<evidence type="ECO:0000256" key="5">
    <source>
        <dbReference type="ARBA" id="ARBA00023004"/>
    </source>
</evidence>
<dbReference type="InterPro" id="IPR051811">
    <property type="entry name" value="Cytochrome_c550/c551-like"/>
</dbReference>
<dbReference type="STRING" id="439292.Bsel_1079"/>
<dbReference type="InterPro" id="IPR036909">
    <property type="entry name" value="Cyt_c-like_dom_sf"/>
</dbReference>
<name>D6Y0Z3_BACIE</name>
<evidence type="ECO:0000256" key="4">
    <source>
        <dbReference type="ARBA" id="ARBA00022982"/>
    </source>
</evidence>
<protein>
    <submittedName>
        <fullName evidence="10">Cytochrome c class I</fullName>
    </submittedName>
</protein>
<evidence type="ECO:0000256" key="3">
    <source>
        <dbReference type="ARBA" id="ARBA00022723"/>
    </source>
</evidence>
<dbReference type="Gene3D" id="1.10.760.10">
    <property type="entry name" value="Cytochrome c-like domain"/>
    <property type="match status" value="1"/>
</dbReference>
<dbReference type="PANTHER" id="PTHR37823:SF3">
    <property type="entry name" value="CYTOCHROME C-551"/>
    <property type="match status" value="1"/>
</dbReference>
<dbReference type="PROSITE" id="PS51007">
    <property type="entry name" value="CYTC"/>
    <property type="match status" value="1"/>
</dbReference>
<dbReference type="GO" id="GO:0020037">
    <property type="term" value="F:heme binding"/>
    <property type="evidence" value="ECO:0007669"/>
    <property type="project" value="InterPro"/>
</dbReference>
<dbReference type="GO" id="GO:0016020">
    <property type="term" value="C:membrane"/>
    <property type="evidence" value="ECO:0007669"/>
    <property type="project" value="InterPro"/>
</dbReference>
<dbReference type="RefSeq" id="WP_013172021.1">
    <property type="nucleotide sequence ID" value="NC_014219.1"/>
</dbReference>
<evidence type="ECO:0000313" key="11">
    <source>
        <dbReference type="Proteomes" id="UP000000271"/>
    </source>
</evidence>
<feature type="compositionally biased region" description="Low complexity" evidence="8">
    <location>
        <begin position="26"/>
        <end position="43"/>
    </location>
</feature>
<comment type="PTM">
    <text evidence="6">Binds 1 heme c group covalently per subunit.</text>
</comment>
<evidence type="ECO:0000256" key="1">
    <source>
        <dbReference type="ARBA" id="ARBA00022448"/>
    </source>
</evidence>
<evidence type="ECO:0000256" key="7">
    <source>
        <dbReference type="PIRSR" id="PIRSR000025-2"/>
    </source>
</evidence>
<keyword evidence="11" id="KW-1185">Reference proteome</keyword>
<evidence type="ECO:0000256" key="8">
    <source>
        <dbReference type="SAM" id="MobiDB-lite"/>
    </source>
</evidence>
<evidence type="ECO:0000259" key="9">
    <source>
        <dbReference type="PROSITE" id="PS51007"/>
    </source>
</evidence>
<dbReference type="AlphaFoldDB" id="D6Y0Z3"/>
<accession>D6Y0Z3</accession>
<dbReference type="OrthoDB" id="7933886at2"/>
<dbReference type="Pfam" id="PF13442">
    <property type="entry name" value="Cytochrome_CBB3"/>
    <property type="match status" value="1"/>
</dbReference>
<dbReference type="InterPro" id="IPR009056">
    <property type="entry name" value="Cyt_c-like_dom"/>
</dbReference>
<dbReference type="PIRSF" id="PIRSF000025">
    <property type="entry name" value="Cytc_Bsub_c550"/>
    <property type="match status" value="1"/>
</dbReference>